<evidence type="ECO:0000256" key="3">
    <source>
        <dbReference type="ARBA" id="ARBA00023170"/>
    </source>
</evidence>
<organism evidence="6 7">
    <name type="scientific">Heligmosomoides polygyrus</name>
    <name type="common">Parasitic roundworm</name>
    <dbReference type="NCBI Taxonomy" id="6339"/>
    <lineage>
        <taxon>Eukaryota</taxon>
        <taxon>Metazoa</taxon>
        <taxon>Ecdysozoa</taxon>
        <taxon>Nematoda</taxon>
        <taxon>Chromadorea</taxon>
        <taxon>Rhabditida</taxon>
        <taxon>Rhabditina</taxon>
        <taxon>Rhabditomorpha</taxon>
        <taxon>Strongyloidea</taxon>
        <taxon>Heligmosomidae</taxon>
        <taxon>Heligmosomoides</taxon>
    </lineage>
</organism>
<dbReference type="WBParaSite" id="HPBE_0001428101-mRNA-1">
    <property type="protein sequence ID" value="HPBE_0001428101-mRNA-1"/>
    <property type="gene ID" value="HPBE_0001428101"/>
</dbReference>
<keyword evidence="1" id="KW-0805">Transcription regulation</keyword>
<evidence type="ECO:0000256" key="2">
    <source>
        <dbReference type="ARBA" id="ARBA00023163"/>
    </source>
</evidence>
<dbReference type="EMBL" id="UZAH01028287">
    <property type="protein sequence ID" value="VDO99108.1"/>
    <property type="molecule type" value="Genomic_DNA"/>
</dbReference>
<evidence type="ECO:0000313" key="5">
    <source>
        <dbReference type="EMBL" id="VDO99108.1"/>
    </source>
</evidence>
<name>A0A183FZS3_HELPZ</name>
<dbReference type="PROSITE" id="PS51843">
    <property type="entry name" value="NR_LBD"/>
    <property type="match status" value="1"/>
</dbReference>
<keyword evidence="3" id="KW-0675">Receptor</keyword>
<dbReference type="InterPro" id="IPR035500">
    <property type="entry name" value="NHR-like_dom_sf"/>
</dbReference>
<keyword evidence="2" id="KW-0804">Transcription</keyword>
<dbReference type="InterPro" id="IPR000536">
    <property type="entry name" value="Nucl_hrmn_rcpt_lig-bd"/>
</dbReference>
<dbReference type="PANTHER" id="PTHR46011:SF22">
    <property type="entry name" value="NUCLEAR HORMONE RECEPTOR FAMILY"/>
    <property type="match status" value="1"/>
</dbReference>
<dbReference type="Gene3D" id="1.10.565.10">
    <property type="entry name" value="Retinoid X Receptor"/>
    <property type="match status" value="1"/>
</dbReference>
<accession>A0A3P8DEW7</accession>
<evidence type="ECO:0000313" key="7">
    <source>
        <dbReference type="WBParaSite" id="HPBE_0001428101-mRNA-1"/>
    </source>
</evidence>
<protein>
    <submittedName>
        <fullName evidence="7">NR LBD domain-containing protein</fullName>
    </submittedName>
</protein>
<evidence type="ECO:0000256" key="1">
    <source>
        <dbReference type="ARBA" id="ARBA00023015"/>
    </source>
</evidence>
<feature type="domain" description="NR LBD" evidence="4">
    <location>
        <begin position="20"/>
        <end position="265"/>
    </location>
</feature>
<dbReference type="SUPFAM" id="SSF48508">
    <property type="entry name" value="Nuclear receptor ligand-binding domain"/>
    <property type="match status" value="1"/>
</dbReference>
<reference evidence="7" key="2">
    <citation type="submission" date="2019-09" db="UniProtKB">
        <authorList>
            <consortium name="WormBaseParasite"/>
        </authorList>
    </citation>
    <scope>IDENTIFICATION</scope>
</reference>
<evidence type="ECO:0000259" key="4">
    <source>
        <dbReference type="PROSITE" id="PS51843"/>
    </source>
</evidence>
<sequence>MPPSPPPNTGLIARQCYEYEDQKRRRRAMLCHSLEEILLNDCDLGLRRMATPEDYTHLFQVQMVLMFEWAEKLPEFCLLLDPMDKARLLRAFSLRYLLLDNLFHTMELGFEDRIVFVNNNYVKPFETPKFARNGNTEEDTVELMMYGSETKAMLEDLVIPMKRMGLKVGELMTLRMIMFWNPGDVGLTLSGVEISRTASSNAVRELNRYFEGEGIVDVERRVGNLLLLLPAFTKHVLYLCELVKRIPSFGKMNECDSFMDVLLNSV</sequence>
<dbReference type="CDD" id="cd06157">
    <property type="entry name" value="NR_LBD"/>
    <property type="match status" value="1"/>
</dbReference>
<reference evidence="5 6" key="1">
    <citation type="submission" date="2018-11" db="EMBL/GenBank/DDBJ databases">
        <authorList>
            <consortium name="Pathogen Informatics"/>
        </authorList>
    </citation>
    <scope>NUCLEOTIDE SEQUENCE [LARGE SCALE GENOMIC DNA]</scope>
</reference>
<accession>A0A183FZS3</accession>
<dbReference type="Pfam" id="PF00104">
    <property type="entry name" value="Hormone_recep"/>
    <property type="match status" value="1"/>
</dbReference>
<dbReference type="SMART" id="SM00430">
    <property type="entry name" value="HOLI"/>
    <property type="match status" value="1"/>
</dbReference>
<dbReference type="OrthoDB" id="5799552at2759"/>
<dbReference type="PANTHER" id="PTHR46011">
    <property type="entry name" value="NUCLEAR HORMONE RECEPTOR FAMILY MEMBER NHR-86-RELATED"/>
    <property type="match status" value="1"/>
</dbReference>
<proteinExistence type="predicted"/>
<dbReference type="Proteomes" id="UP000050761">
    <property type="component" value="Unassembled WGS sequence"/>
</dbReference>
<gene>
    <name evidence="5" type="ORF">HPBE_LOCUS14282</name>
</gene>
<keyword evidence="6" id="KW-1185">Reference proteome</keyword>
<evidence type="ECO:0000313" key="6">
    <source>
        <dbReference type="Proteomes" id="UP000050761"/>
    </source>
</evidence>
<dbReference type="AlphaFoldDB" id="A0A183FZS3"/>